<reference evidence="5" key="1">
    <citation type="submission" date="2022-08" db="EMBL/GenBank/DDBJ databases">
        <title>Novel sulphate-reducing endosymbionts in the free-living metamonad Anaeramoeba.</title>
        <authorList>
            <person name="Jerlstrom-Hultqvist J."/>
            <person name="Cepicka I."/>
            <person name="Gallot-Lavallee L."/>
            <person name="Salas-Leiva D."/>
            <person name="Curtis B.A."/>
            <person name="Zahonova K."/>
            <person name="Pipaliya S."/>
            <person name="Dacks J."/>
            <person name="Roger A.J."/>
        </authorList>
    </citation>
    <scope>NUCLEOTIDE SEQUENCE</scope>
    <source>
        <strain evidence="5">Busselton2</strain>
    </source>
</reference>
<dbReference type="SMART" id="SM00147">
    <property type="entry name" value="RasGEF"/>
    <property type="match status" value="1"/>
</dbReference>
<evidence type="ECO:0000313" key="6">
    <source>
        <dbReference type="Proteomes" id="UP001146793"/>
    </source>
</evidence>
<dbReference type="InterPro" id="IPR008937">
    <property type="entry name" value="Ras-like_GEF"/>
</dbReference>
<dbReference type="SUPFAM" id="SSF48366">
    <property type="entry name" value="Ras GEF"/>
    <property type="match status" value="1"/>
</dbReference>
<dbReference type="InterPro" id="IPR001895">
    <property type="entry name" value="RASGEF_cat_dom"/>
</dbReference>
<dbReference type="PANTHER" id="PTHR23113:SF99">
    <property type="entry name" value="RASGEF DOMAIN-CONTAINING PROTEIN"/>
    <property type="match status" value="1"/>
</dbReference>
<sequence length="771" mass="91060">MHLTESKEFEKKKTDTRKNKKIHLLSNIRNITPNGNRIERMSSFLMSNFVPKSDFKGKFLKPSTKIIKYAKSKLEFRELPQKEIEIEIISHLPKFKSNIKSFSTNYSLDHIFDYYQSKDSLINSEEFGIVITKQDNFKKDIFKIIPNNELSKKEIQKNFLENSHRFGVWAKPNKKYCLGGYLSKLGNKYDTVQFGRKPSFVTVFLPDQRKIEILVDFNCKVKLIIQKLVDQFSLKTQTIKNEISHEVKYLLFHIEYANENGKLIESQLIKINQEQSLEFQGIYQFTSIKMIKINVPAPKKNNIHNASSNTNIWKEFRQNHQNLTWWKRENNSSSTSIISKHNDFLFNRISGISLNKLIELVTSAGYQTEEFIEIFLELLPSYSNESILLDRLIERFDVPSLHPKTQRTFLEEEKLDIQILTLNLIIKLIENKQHFLPVKVKTKLKTFIQSELINNFKNKDENNKNKNSEKPNYEKNQTINKYIKKIDVLLQNNSTNKTIYTNQQKFRNSSLKIKKKRKVRKLSQINLDKINFQNVNVTQLAKQISLNTHDIFSKITSRELFNKAWTRRDKNEKAPNLTKLINKFNFYADWASTAILEEKTNSKKRLEIYEKMILLAHQFYKLNNFQDMFAILSGLQSAPVSRLFNMKRDLSKKCIKKYNTLLKLTDVTNGCKNLREHTAKSSLPAMPYVGIITTDLTHIHELPDFVDNNLFNWRKRMRIYEVIVYLRKFKQVGYNFIYISAIHNFLDKQKILDEDSMWDISFEIKPHPMDL</sequence>
<dbReference type="Pfam" id="PF00617">
    <property type="entry name" value="RasGEF"/>
    <property type="match status" value="1"/>
</dbReference>
<gene>
    <name evidence="5" type="ORF">M0812_26241</name>
</gene>
<dbReference type="EMBL" id="JANTQA010000063">
    <property type="protein sequence ID" value="KAJ3426673.1"/>
    <property type="molecule type" value="Genomic_DNA"/>
</dbReference>
<dbReference type="PROSITE" id="PS50009">
    <property type="entry name" value="RASGEF_CAT"/>
    <property type="match status" value="1"/>
</dbReference>
<dbReference type="GO" id="GO:0007264">
    <property type="term" value="P:small GTPase-mediated signal transduction"/>
    <property type="evidence" value="ECO:0007669"/>
    <property type="project" value="InterPro"/>
</dbReference>
<feature type="domain" description="N-terminal Ras-GEF" evidence="4">
    <location>
        <begin position="345"/>
        <end position="477"/>
    </location>
</feature>
<evidence type="ECO:0000313" key="5">
    <source>
        <dbReference type="EMBL" id="KAJ3426673.1"/>
    </source>
</evidence>
<dbReference type="PROSITE" id="PS50212">
    <property type="entry name" value="RASGEF_NTER"/>
    <property type="match status" value="1"/>
</dbReference>
<dbReference type="Gene3D" id="1.10.840.10">
    <property type="entry name" value="Ras guanine-nucleotide exchange factors catalytic domain"/>
    <property type="match status" value="1"/>
</dbReference>
<dbReference type="Gene3D" id="1.20.870.10">
    <property type="entry name" value="Son of sevenless (SoS) protein Chain: S domain 1"/>
    <property type="match status" value="1"/>
</dbReference>
<dbReference type="PANTHER" id="PTHR23113">
    <property type="entry name" value="GUANINE NUCLEOTIDE EXCHANGE FACTOR"/>
    <property type="match status" value="1"/>
</dbReference>
<evidence type="ECO:0000256" key="2">
    <source>
        <dbReference type="PROSITE-ProRule" id="PRU00168"/>
    </source>
</evidence>
<dbReference type="AlphaFoldDB" id="A0AAV7YA37"/>
<protein>
    <submittedName>
        <fullName evidence="5">Guanine nucleotide exchange factor</fullName>
    </submittedName>
</protein>
<accession>A0AAV7YA37</accession>
<proteinExistence type="predicted"/>
<dbReference type="InterPro" id="IPR000651">
    <property type="entry name" value="Ras-like_Gua-exchang_fac_N"/>
</dbReference>
<organism evidence="5 6">
    <name type="scientific">Anaeramoeba flamelloides</name>
    <dbReference type="NCBI Taxonomy" id="1746091"/>
    <lineage>
        <taxon>Eukaryota</taxon>
        <taxon>Metamonada</taxon>
        <taxon>Anaeramoebidae</taxon>
        <taxon>Anaeramoeba</taxon>
    </lineage>
</organism>
<dbReference type="Proteomes" id="UP001146793">
    <property type="component" value="Unassembled WGS sequence"/>
</dbReference>
<keyword evidence="1 2" id="KW-0344">Guanine-nucleotide releasing factor</keyword>
<name>A0AAV7YA37_9EUKA</name>
<dbReference type="Pfam" id="PF00618">
    <property type="entry name" value="RasGEF_N"/>
    <property type="match status" value="1"/>
</dbReference>
<evidence type="ECO:0000256" key="1">
    <source>
        <dbReference type="ARBA" id="ARBA00022658"/>
    </source>
</evidence>
<feature type="domain" description="Ras-GEF" evidence="3">
    <location>
        <begin position="536"/>
        <end position="767"/>
    </location>
</feature>
<dbReference type="InterPro" id="IPR036964">
    <property type="entry name" value="RASGEF_cat_dom_sf"/>
</dbReference>
<dbReference type="InterPro" id="IPR023578">
    <property type="entry name" value="Ras_GEF_dom_sf"/>
</dbReference>
<comment type="caution">
    <text evidence="5">The sequence shown here is derived from an EMBL/GenBank/DDBJ whole genome shotgun (WGS) entry which is preliminary data.</text>
</comment>
<dbReference type="GO" id="GO:0005085">
    <property type="term" value="F:guanyl-nucleotide exchange factor activity"/>
    <property type="evidence" value="ECO:0007669"/>
    <property type="project" value="UniProtKB-KW"/>
</dbReference>
<evidence type="ECO:0000259" key="4">
    <source>
        <dbReference type="PROSITE" id="PS50212"/>
    </source>
</evidence>
<evidence type="ECO:0000259" key="3">
    <source>
        <dbReference type="PROSITE" id="PS50009"/>
    </source>
</evidence>